<feature type="chain" id="PRO_5012910772" evidence="7">
    <location>
        <begin position="23"/>
        <end position="332"/>
    </location>
</feature>
<evidence type="ECO:0000256" key="7">
    <source>
        <dbReference type="SAM" id="SignalP"/>
    </source>
</evidence>
<feature type="compositionally biased region" description="Basic and acidic residues" evidence="6">
    <location>
        <begin position="26"/>
        <end position="38"/>
    </location>
</feature>
<proteinExistence type="inferred from homology"/>
<reference evidence="8 9" key="1">
    <citation type="submission" date="2017-03" db="EMBL/GenBank/DDBJ databases">
        <title>Draft genome sequence of Streptomyces scabrisporus NF3, endophyte isolated from Amphipterygium adstringens.</title>
        <authorList>
            <person name="Vazquez M."/>
            <person name="Ceapa C.D."/>
            <person name="Rodriguez Luna D."/>
            <person name="Sanchez Esquivel S."/>
        </authorList>
    </citation>
    <scope>NUCLEOTIDE SEQUENCE [LARGE SCALE GENOMIC DNA]</scope>
    <source>
        <strain evidence="8 9">NF3</strain>
    </source>
</reference>
<dbReference type="PANTHER" id="PTHR42953">
    <property type="entry name" value="HIGH-AFFINITY ZINC UPTAKE SYSTEM PROTEIN ZNUA-RELATED"/>
    <property type="match status" value="1"/>
</dbReference>
<dbReference type="GO" id="GO:0030313">
    <property type="term" value="C:cell envelope"/>
    <property type="evidence" value="ECO:0007669"/>
    <property type="project" value="UniProtKB-SubCell"/>
</dbReference>
<dbReference type="GO" id="GO:0030001">
    <property type="term" value="P:metal ion transport"/>
    <property type="evidence" value="ECO:0007669"/>
    <property type="project" value="InterPro"/>
</dbReference>
<dbReference type="OrthoDB" id="9810636at2"/>
<dbReference type="PANTHER" id="PTHR42953:SF1">
    <property type="entry name" value="METAL-BINDING PROTEIN HI_0362-RELATED"/>
    <property type="match status" value="1"/>
</dbReference>
<sequence length="332" mass="34294">MRISVRAGAALAAGVLSTGALAACGSDDKDARDGKRTEAAPVANAGAPAAGSGPKVKVVATTTQVADFVRNVGGDRVEVTQLIKANASAHEYEATPADLNAIRGAKLVVENGVDMEKAWLPKAVQAAGFTGQVVDSSTGVRLRKGEPGTDGEEFDPHIWHDPTNAKVMVANIGRALSGADATNAKVYENNLAAYTAKLDALDADTRARIDAIPAADRKLVTNHDALGYYVDRYRLEFVGSIIPGFDDQAELSGSRIDEIVGRIKATGAKAVFAESALPPKTAATIAREAGVKVVDGDDSLYADSLGAPGSAGDTYLGAEKHNTDTIVAALRG</sequence>
<dbReference type="PROSITE" id="PS51257">
    <property type="entry name" value="PROKAR_LIPOPROTEIN"/>
    <property type="match status" value="1"/>
</dbReference>
<organism evidence="8 9">
    <name type="scientific">Embleya scabrispora</name>
    <dbReference type="NCBI Taxonomy" id="159449"/>
    <lineage>
        <taxon>Bacteria</taxon>
        <taxon>Bacillati</taxon>
        <taxon>Actinomycetota</taxon>
        <taxon>Actinomycetes</taxon>
        <taxon>Kitasatosporales</taxon>
        <taxon>Streptomycetaceae</taxon>
        <taxon>Embleya</taxon>
    </lineage>
</organism>
<dbReference type="AlphaFoldDB" id="A0A1T3NN92"/>
<evidence type="ECO:0000256" key="2">
    <source>
        <dbReference type="ARBA" id="ARBA00022448"/>
    </source>
</evidence>
<dbReference type="InterPro" id="IPR006129">
    <property type="entry name" value="AdhesinB"/>
</dbReference>
<keyword evidence="9" id="KW-1185">Reference proteome</keyword>
<feature type="compositionally biased region" description="Low complexity" evidence="6">
    <location>
        <begin position="39"/>
        <end position="54"/>
    </location>
</feature>
<protein>
    <submittedName>
        <fullName evidence="8">Zinc ABC transporter substrate-binding protein</fullName>
    </submittedName>
</protein>
<name>A0A1T3NN92_9ACTN</name>
<comment type="caution">
    <text evidence="8">The sequence shown here is derived from an EMBL/GenBank/DDBJ whole genome shotgun (WGS) entry which is preliminary data.</text>
</comment>
<keyword evidence="3" id="KW-0479">Metal-binding</keyword>
<keyword evidence="2 5" id="KW-0813">Transport</keyword>
<dbReference type="InterPro" id="IPR006128">
    <property type="entry name" value="Lipoprotein_PsaA-like"/>
</dbReference>
<evidence type="ECO:0000313" key="9">
    <source>
        <dbReference type="Proteomes" id="UP000190037"/>
    </source>
</evidence>
<feature type="region of interest" description="Disordered" evidence="6">
    <location>
        <begin position="26"/>
        <end position="54"/>
    </location>
</feature>
<evidence type="ECO:0000313" key="8">
    <source>
        <dbReference type="EMBL" id="OPC78347.1"/>
    </source>
</evidence>
<comment type="similarity">
    <text evidence="5">Belongs to the bacterial solute-binding protein 9 family.</text>
</comment>
<dbReference type="PRINTS" id="PR00690">
    <property type="entry name" value="ADHESNFAMILY"/>
</dbReference>
<comment type="subcellular location">
    <subcellularLocation>
        <location evidence="1">Cell envelope</location>
    </subcellularLocation>
</comment>
<accession>A0A1T3NN92</accession>
<feature type="signal peptide" evidence="7">
    <location>
        <begin position="1"/>
        <end position="22"/>
    </location>
</feature>
<dbReference type="Gene3D" id="3.40.50.1980">
    <property type="entry name" value="Nitrogenase molybdenum iron protein domain"/>
    <property type="match status" value="2"/>
</dbReference>
<evidence type="ECO:0000256" key="1">
    <source>
        <dbReference type="ARBA" id="ARBA00004196"/>
    </source>
</evidence>
<keyword evidence="4 7" id="KW-0732">Signal</keyword>
<dbReference type="GO" id="GO:0007155">
    <property type="term" value="P:cell adhesion"/>
    <property type="evidence" value="ECO:0007669"/>
    <property type="project" value="InterPro"/>
</dbReference>
<dbReference type="EMBL" id="MWQN01000003">
    <property type="protein sequence ID" value="OPC78347.1"/>
    <property type="molecule type" value="Genomic_DNA"/>
</dbReference>
<gene>
    <name evidence="8" type="ORF">B4N89_40000</name>
</gene>
<dbReference type="GO" id="GO:0046872">
    <property type="term" value="F:metal ion binding"/>
    <property type="evidence" value="ECO:0007669"/>
    <property type="project" value="UniProtKB-KW"/>
</dbReference>
<dbReference type="Proteomes" id="UP000190037">
    <property type="component" value="Unassembled WGS sequence"/>
</dbReference>
<evidence type="ECO:0000256" key="5">
    <source>
        <dbReference type="RuleBase" id="RU003512"/>
    </source>
</evidence>
<dbReference type="InterPro" id="IPR050492">
    <property type="entry name" value="Bact_metal-bind_prot9"/>
</dbReference>
<evidence type="ECO:0000256" key="3">
    <source>
        <dbReference type="ARBA" id="ARBA00022723"/>
    </source>
</evidence>
<dbReference type="PRINTS" id="PR00691">
    <property type="entry name" value="ADHESINB"/>
</dbReference>
<dbReference type="Pfam" id="PF01297">
    <property type="entry name" value="ZnuA"/>
    <property type="match status" value="1"/>
</dbReference>
<dbReference type="STRING" id="159449.B4N89_40000"/>
<evidence type="ECO:0000256" key="6">
    <source>
        <dbReference type="SAM" id="MobiDB-lite"/>
    </source>
</evidence>
<dbReference type="SUPFAM" id="SSF53807">
    <property type="entry name" value="Helical backbone' metal receptor"/>
    <property type="match status" value="1"/>
</dbReference>
<dbReference type="RefSeq" id="WP_078981438.1">
    <property type="nucleotide sequence ID" value="NZ_MWQN01000003.1"/>
</dbReference>
<dbReference type="InterPro" id="IPR006127">
    <property type="entry name" value="ZnuA-like"/>
</dbReference>
<evidence type="ECO:0000256" key="4">
    <source>
        <dbReference type="ARBA" id="ARBA00022729"/>
    </source>
</evidence>